<sequence>MSNDPTTSVRRRPVWTELPASVRRAIEDRLGEVVVAAESRDGGYSQGLASVLTTAGRERVFVKAVGAEHGFTQWLYREEARRVALLPAGVPAPTLRWSLRVEDDADPWEVLAFDAGAGRNPVTPWRSDELAAVAGLCDRLAEVEVPAGTLPEYADEAILDFWAKLAAGDGTGLDSYDPWVAANLARLGDLDSQVADAVRGGSLVHADLRGDNVLLDPTVPGFAPVAVDWPNAARGAAFVNFAGMLPAVRLEGGPDPEDVLAAHPLPRGTDPDAVTAFLAGMTGYFVYSSLQPPPPGIPHVRAFQRAQAEVCIPWLRYRLGA</sequence>
<evidence type="ECO:0000313" key="2">
    <source>
        <dbReference type="Proteomes" id="UP000002255"/>
    </source>
</evidence>
<gene>
    <name evidence="1" type="ordered locus">Xcel_2435</name>
</gene>
<dbReference type="RefSeq" id="WP_012879192.1">
    <property type="nucleotide sequence ID" value="NC_013530.1"/>
</dbReference>
<dbReference type="EMBL" id="CP001821">
    <property type="protein sequence ID" value="ACZ31450.1"/>
    <property type="molecule type" value="Genomic_DNA"/>
</dbReference>
<evidence type="ECO:0008006" key="3">
    <source>
        <dbReference type="Google" id="ProtNLM"/>
    </source>
</evidence>
<dbReference type="Gene3D" id="3.90.1200.10">
    <property type="match status" value="1"/>
</dbReference>
<dbReference type="KEGG" id="xce:Xcel_2435"/>
<dbReference type="Proteomes" id="UP000002255">
    <property type="component" value="Chromosome"/>
</dbReference>
<protein>
    <recommendedName>
        <fullName evidence="3">Aminoglycoside phosphotransferase</fullName>
    </recommendedName>
</protein>
<dbReference type="AlphaFoldDB" id="D1BWA5"/>
<keyword evidence="2" id="KW-1185">Reference proteome</keyword>
<name>D1BWA5_XYLCX</name>
<accession>D1BWA5</accession>
<proteinExistence type="predicted"/>
<dbReference type="eggNOG" id="COG3173">
    <property type="taxonomic scope" value="Bacteria"/>
</dbReference>
<organism evidence="1 2">
    <name type="scientific">Xylanimonas cellulosilytica (strain DSM 15894 / JCM 12276 / CECT 5975 / KCTC 9989 / LMG 20990 / NBRC 107835 / XIL07)</name>
    <dbReference type="NCBI Taxonomy" id="446471"/>
    <lineage>
        <taxon>Bacteria</taxon>
        <taxon>Bacillati</taxon>
        <taxon>Actinomycetota</taxon>
        <taxon>Actinomycetes</taxon>
        <taxon>Micrococcales</taxon>
        <taxon>Promicromonosporaceae</taxon>
        <taxon>Xylanimonas</taxon>
    </lineage>
</organism>
<dbReference type="InterPro" id="IPR011009">
    <property type="entry name" value="Kinase-like_dom_sf"/>
</dbReference>
<reference evidence="1 2" key="2">
    <citation type="journal article" date="2010" name="Stand. Genomic Sci.">
        <title>Complete genome sequence of Xylanimonas cellulosilytica type strain (XIL07).</title>
        <authorList>
            <person name="Foster B."/>
            <person name="Pukall R."/>
            <person name="Abt B."/>
            <person name="Nolan M."/>
            <person name="Glavina Del Rio T."/>
            <person name="Chen F."/>
            <person name="Lucas S."/>
            <person name="Tice H."/>
            <person name="Pitluck S."/>
            <person name="Cheng J.-F."/>
            <person name="Chertkov O."/>
            <person name="Brettin T."/>
            <person name="Han C."/>
            <person name="Detter J.C."/>
            <person name="Bruce D."/>
            <person name="Goodwin L."/>
            <person name="Ivanova N."/>
            <person name="Mavromatis K."/>
            <person name="Pati A."/>
            <person name="Mikhailova N."/>
            <person name="Chen A."/>
            <person name="Palaniappan K."/>
            <person name="Land M."/>
            <person name="Hauser L."/>
            <person name="Chang Y.-J."/>
            <person name="Jeffries C.D."/>
            <person name="Chain P."/>
            <person name="Rohde M."/>
            <person name="Goeker M."/>
            <person name="Bristow J."/>
            <person name="Eisen J.A."/>
            <person name="Markowitz V."/>
            <person name="Hugenholtz P."/>
            <person name="Kyrpides N.C."/>
            <person name="Klenk H.-P."/>
            <person name="Lapidus A."/>
        </authorList>
    </citation>
    <scope>NUCLEOTIDE SEQUENCE [LARGE SCALE GENOMIC DNA]</scope>
    <source>
        <strain evidence="2">DSM 15894 / CECT 5975 / LMG 20990 / XIL07</strain>
    </source>
</reference>
<dbReference type="OrthoDB" id="2570531at2"/>
<reference evidence="2" key="1">
    <citation type="submission" date="2009-11" db="EMBL/GenBank/DDBJ databases">
        <title>The complete chromosome of Xylanimonas cellulosilytica DSM 15894.</title>
        <authorList>
            <consortium name="US DOE Joint Genome Institute (JGI-PGF)"/>
            <person name="Lucas S."/>
            <person name="Copeland A."/>
            <person name="Lapidus A."/>
            <person name="Glavina del Rio T."/>
            <person name="Dalin E."/>
            <person name="Tice H."/>
            <person name="Bruce D."/>
            <person name="Goodwin L."/>
            <person name="Pitluck S."/>
            <person name="Kyrpides N."/>
            <person name="Mavromatis K."/>
            <person name="Ivanova N."/>
            <person name="Mikhailova N."/>
            <person name="Foster B."/>
            <person name="Clum A."/>
            <person name="Brettin T."/>
            <person name="Detter J.C."/>
            <person name="Han C."/>
            <person name="Larimer F."/>
            <person name="Land M."/>
            <person name="Hauser L."/>
            <person name="Markowitz V."/>
            <person name="Cheng J.F."/>
            <person name="Hugenholtz P."/>
            <person name="Woyke T."/>
            <person name="Wu D."/>
            <person name="Gehrich-Schroeter G."/>
            <person name="Schneider S."/>
            <person name="Pukall S.R."/>
            <person name="Klenk H.P."/>
            <person name="Eisen J.A."/>
        </authorList>
    </citation>
    <scope>NUCLEOTIDE SEQUENCE [LARGE SCALE GENOMIC DNA]</scope>
    <source>
        <strain evidence="2">DSM 15894 / CECT 5975 / LMG 20990 / XIL07</strain>
    </source>
</reference>
<evidence type="ECO:0000313" key="1">
    <source>
        <dbReference type="EMBL" id="ACZ31450.1"/>
    </source>
</evidence>
<dbReference type="STRING" id="446471.Xcel_2435"/>
<dbReference type="HOGENOM" id="CLU_077925_0_0_11"/>
<dbReference type="SUPFAM" id="SSF56112">
    <property type="entry name" value="Protein kinase-like (PK-like)"/>
    <property type="match status" value="1"/>
</dbReference>